<accession>A0A402AGN5</accession>
<feature type="coiled-coil region" evidence="1">
    <location>
        <begin position="178"/>
        <end position="205"/>
    </location>
</feature>
<gene>
    <name evidence="3" type="ORF">KDK_21010</name>
</gene>
<sequence>MPSTESMSSASLDVSELPTFDLLVISELIAASLLPTRSIFVVAFSNILFIVGMIVLMPHTAALDMLLHSSMAYDAISQPIILQVVIAAITYMWVSSALRAAVRADRAEEIAALQQSKALLQEREIEQKHLIETGVNELLQGLTQGVNGKETAINLRQDHVLWKVGNAVNLLIIRLRRTRQIDQENQQLRAQIAQMREKLLEAKIGGLQDTQDALKQKRGYSSPGF</sequence>
<proteinExistence type="predicted"/>
<evidence type="ECO:0000256" key="1">
    <source>
        <dbReference type="SAM" id="Coils"/>
    </source>
</evidence>
<evidence type="ECO:0000313" key="4">
    <source>
        <dbReference type="Proteomes" id="UP000287188"/>
    </source>
</evidence>
<organism evidence="3 4">
    <name type="scientific">Dictyobacter kobayashii</name>
    <dbReference type="NCBI Taxonomy" id="2014872"/>
    <lineage>
        <taxon>Bacteria</taxon>
        <taxon>Bacillati</taxon>
        <taxon>Chloroflexota</taxon>
        <taxon>Ktedonobacteria</taxon>
        <taxon>Ktedonobacterales</taxon>
        <taxon>Dictyobacteraceae</taxon>
        <taxon>Dictyobacter</taxon>
    </lineage>
</organism>
<dbReference type="EMBL" id="BIFS01000001">
    <property type="protein sequence ID" value="GCE18301.1"/>
    <property type="molecule type" value="Genomic_DNA"/>
</dbReference>
<comment type="caution">
    <text evidence="3">The sequence shown here is derived from an EMBL/GenBank/DDBJ whole genome shotgun (WGS) entry which is preliminary data.</text>
</comment>
<dbReference type="Proteomes" id="UP000287188">
    <property type="component" value="Unassembled WGS sequence"/>
</dbReference>
<name>A0A402AGN5_9CHLR</name>
<keyword evidence="4" id="KW-1185">Reference proteome</keyword>
<keyword evidence="2" id="KW-1133">Transmembrane helix</keyword>
<feature type="transmembrane region" description="Helical" evidence="2">
    <location>
        <begin position="76"/>
        <end position="94"/>
    </location>
</feature>
<keyword evidence="2" id="KW-0472">Membrane</keyword>
<evidence type="ECO:0000313" key="3">
    <source>
        <dbReference type="EMBL" id="GCE18301.1"/>
    </source>
</evidence>
<evidence type="ECO:0008006" key="5">
    <source>
        <dbReference type="Google" id="ProtNLM"/>
    </source>
</evidence>
<feature type="transmembrane region" description="Helical" evidence="2">
    <location>
        <begin position="38"/>
        <end position="56"/>
    </location>
</feature>
<reference evidence="4" key="1">
    <citation type="submission" date="2018-12" db="EMBL/GenBank/DDBJ databases">
        <title>Tengunoibacter tsumagoiensis gen. nov., sp. nov., Dictyobacter kobayashii sp. nov., D. alpinus sp. nov., and D. joshuensis sp. nov. and description of Dictyobacteraceae fam. nov. within the order Ktedonobacterales isolated from Tengu-no-mugimeshi.</title>
        <authorList>
            <person name="Wang C.M."/>
            <person name="Zheng Y."/>
            <person name="Sakai Y."/>
            <person name="Toyoda A."/>
            <person name="Minakuchi Y."/>
            <person name="Abe K."/>
            <person name="Yokota A."/>
            <person name="Yabe S."/>
        </authorList>
    </citation>
    <scope>NUCLEOTIDE SEQUENCE [LARGE SCALE GENOMIC DNA]</scope>
    <source>
        <strain evidence="4">Uno11</strain>
    </source>
</reference>
<dbReference type="AlphaFoldDB" id="A0A402AGN5"/>
<protein>
    <recommendedName>
        <fullName evidence="5">HAMP domain-containing protein</fullName>
    </recommendedName>
</protein>
<keyword evidence="1" id="KW-0175">Coiled coil</keyword>
<evidence type="ECO:0000256" key="2">
    <source>
        <dbReference type="SAM" id="Phobius"/>
    </source>
</evidence>
<keyword evidence="2" id="KW-0812">Transmembrane</keyword>